<feature type="transmembrane region" description="Helical" evidence="2">
    <location>
        <begin position="148"/>
        <end position="165"/>
    </location>
</feature>
<evidence type="ECO:0008006" key="5">
    <source>
        <dbReference type="Google" id="ProtNLM"/>
    </source>
</evidence>
<sequence length="512" mass="52083">MAGRGVVSRRQSTSTAPTAPGNVVMQQAIVRPDHFGRTHPDPRDDPPTVVLDPSRAPTEELQQVGPDTHRIPTVGVQPAPRLGSADPDRADPDSDADTDGIPLVGPPDGGADPDGRFLALSTLVGAVAALAGWLAAAHLVPSAGIGDAQLVVSLFLLVGGLAPMTMRLVRSRPPGHLAWLALPLVVPLSAVVGLGCVVLVPRFGAAAGGPGVAPIVGLLLVALGCAGWAVLSAHDIVLAAARKPRWAVWRTALLAPVQVGTLVVLCGTAALGAHGVVLSWLAAIGVGVVLGVAAVPVLARRAPAPAGDGPSPIPAAISLVGTALLYHLVPIVVTVRFGAETGAAFFVAWQVFVVVDLAAGYPLHALSDAVAREPGRTAELVTRARRRLLIVFLPVIALGAALAGPLLTAVGPAYAEAGDLLRLLLLGLAFRLVVTHELGVRQALVGGVGFDRLQLFSAVLVLVVAIALPVTAAGVSELRLAAIGYIIVQVACAAAVLVIPAARRTDVEVRAP</sequence>
<dbReference type="RefSeq" id="WP_142101356.1">
    <property type="nucleotide sequence ID" value="NZ_VFPH01000001.1"/>
</dbReference>
<feature type="region of interest" description="Disordered" evidence="1">
    <location>
        <begin position="1"/>
        <end position="109"/>
    </location>
</feature>
<gene>
    <name evidence="3" type="ORF">FB388_3030</name>
</gene>
<accession>A0A543GHR9</accession>
<evidence type="ECO:0000313" key="4">
    <source>
        <dbReference type="Proteomes" id="UP000319818"/>
    </source>
</evidence>
<dbReference type="OrthoDB" id="3579243at2"/>
<evidence type="ECO:0000256" key="1">
    <source>
        <dbReference type="SAM" id="MobiDB-lite"/>
    </source>
</evidence>
<feature type="transmembrane region" description="Helical" evidence="2">
    <location>
        <begin position="117"/>
        <end position="136"/>
    </location>
</feature>
<feature type="transmembrane region" description="Helical" evidence="2">
    <location>
        <begin position="413"/>
        <end position="434"/>
    </location>
</feature>
<feature type="transmembrane region" description="Helical" evidence="2">
    <location>
        <begin position="252"/>
        <end position="271"/>
    </location>
</feature>
<proteinExistence type="predicted"/>
<evidence type="ECO:0000256" key="2">
    <source>
        <dbReference type="SAM" id="Phobius"/>
    </source>
</evidence>
<feature type="transmembrane region" description="Helical" evidence="2">
    <location>
        <begin position="177"/>
        <end position="200"/>
    </location>
</feature>
<protein>
    <recommendedName>
        <fullName evidence="5">O-antigen/teichoic acid export membrane protein</fullName>
    </recommendedName>
</protein>
<feature type="transmembrane region" description="Helical" evidence="2">
    <location>
        <begin position="277"/>
        <end position="299"/>
    </location>
</feature>
<keyword evidence="4" id="KW-1185">Reference proteome</keyword>
<feature type="transmembrane region" description="Helical" evidence="2">
    <location>
        <begin position="482"/>
        <end position="502"/>
    </location>
</feature>
<evidence type="ECO:0000313" key="3">
    <source>
        <dbReference type="EMBL" id="TQM45630.1"/>
    </source>
</evidence>
<dbReference type="EMBL" id="VFPH01000001">
    <property type="protein sequence ID" value="TQM45630.1"/>
    <property type="molecule type" value="Genomic_DNA"/>
</dbReference>
<comment type="caution">
    <text evidence="3">The sequence shown here is derived from an EMBL/GenBank/DDBJ whole genome shotgun (WGS) entry which is preliminary data.</text>
</comment>
<dbReference type="Proteomes" id="UP000319818">
    <property type="component" value="Unassembled WGS sequence"/>
</dbReference>
<dbReference type="AlphaFoldDB" id="A0A543GHR9"/>
<feature type="transmembrane region" description="Helical" evidence="2">
    <location>
        <begin position="311"/>
        <end position="333"/>
    </location>
</feature>
<organism evidence="3 4">
    <name type="scientific">Pseudonocardia cypriaca</name>
    <dbReference type="NCBI Taxonomy" id="882449"/>
    <lineage>
        <taxon>Bacteria</taxon>
        <taxon>Bacillati</taxon>
        <taxon>Actinomycetota</taxon>
        <taxon>Actinomycetes</taxon>
        <taxon>Pseudonocardiales</taxon>
        <taxon>Pseudonocardiaceae</taxon>
        <taxon>Pseudonocardia</taxon>
    </lineage>
</organism>
<keyword evidence="2" id="KW-0472">Membrane</keyword>
<keyword evidence="2" id="KW-0812">Transmembrane</keyword>
<name>A0A543GHR9_9PSEU</name>
<reference evidence="3 4" key="1">
    <citation type="submission" date="2019-06" db="EMBL/GenBank/DDBJ databases">
        <title>Sequencing the genomes of 1000 actinobacteria strains.</title>
        <authorList>
            <person name="Klenk H.-P."/>
        </authorList>
    </citation>
    <scope>NUCLEOTIDE SEQUENCE [LARGE SCALE GENOMIC DNA]</scope>
    <source>
        <strain evidence="3 4">DSM 45511</strain>
    </source>
</reference>
<feature type="transmembrane region" description="Helical" evidence="2">
    <location>
        <begin position="212"/>
        <end position="231"/>
    </location>
</feature>
<feature type="transmembrane region" description="Helical" evidence="2">
    <location>
        <begin position="455"/>
        <end position="476"/>
    </location>
</feature>
<feature type="transmembrane region" description="Helical" evidence="2">
    <location>
        <begin position="345"/>
        <end position="367"/>
    </location>
</feature>
<feature type="transmembrane region" description="Helical" evidence="2">
    <location>
        <begin position="388"/>
        <end position="407"/>
    </location>
</feature>
<feature type="compositionally biased region" description="Basic and acidic residues" evidence="1">
    <location>
        <begin position="31"/>
        <end position="46"/>
    </location>
</feature>
<keyword evidence="2" id="KW-1133">Transmembrane helix</keyword>